<accession>A0A173Z911</accession>
<organism evidence="3 4">
    <name type="scientific">Clostridium disporicum</name>
    <dbReference type="NCBI Taxonomy" id="84024"/>
    <lineage>
        <taxon>Bacteria</taxon>
        <taxon>Bacillati</taxon>
        <taxon>Bacillota</taxon>
        <taxon>Clostridia</taxon>
        <taxon>Eubacteriales</taxon>
        <taxon>Clostridiaceae</taxon>
        <taxon>Clostridium</taxon>
    </lineage>
</organism>
<dbReference type="EMBL" id="CYZX01000002">
    <property type="protein sequence ID" value="CUN72811.1"/>
    <property type="molecule type" value="Genomic_DNA"/>
</dbReference>
<dbReference type="OrthoDB" id="9789941at2"/>
<protein>
    <recommendedName>
        <fullName evidence="2">Peptidase C39-like domain-containing protein</fullName>
    </recommendedName>
</protein>
<dbReference type="SUPFAM" id="SSF54001">
    <property type="entry name" value="Cysteine proteinases"/>
    <property type="match status" value="1"/>
</dbReference>
<name>A0A173Z911_9CLOT</name>
<evidence type="ECO:0000313" key="3">
    <source>
        <dbReference type="EMBL" id="CUN72811.1"/>
    </source>
</evidence>
<keyword evidence="1" id="KW-0812">Transmembrane</keyword>
<keyword evidence="1" id="KW-1133">Transmembrane helix</keyword>
<gene>
    <name evidence="3" type="ORF">ERS852471_00419</name>
</gene>
<dbReference type="Pfam" id="PF13529">
    <property type="entry name" value="Peptidase_C39_2"/>
    <property type="match status" value="1"/>
</dbReference>
<proteinExistence type="predicted"/>
<dbReference type="InterPro" id="IPR039564">
    <property type="entry name" value="Peptidase_C39-like"/>
</dbReference>
<feature type="transmembrane region" description="Helical" evidence="1">
    <location>
        <begin position="7"/>
        <end position="26"/>
    </location>
</feature>
<evidence type="ECO:0000313" key="4">
    <source>
        <dbReference type="Proteomes" id="UP000095594"/>
    </source>
</evidence>
<reference evidence="3 4" key="1">
    <citation type="submission" date="2015-09" db="EMBL/GenBank/DDBJ databases">
        <authorList>
            <consortium name="Pathogen Informatics"/>
        </authorList>
    </citation>
    <scope>NUCLEOTIDE SEQUENCE [LARGE SCALE GENOMIC DNA]</scope>
    <source>
        <strain evidence="3 4">2789STDY5834856</strain>
    </source>
</reference>
<dbReference type="AlphaFoldDB" id="A0A173Z911"/>
<evidence type="ECO:0000256" key="1">
    <source>
        <dbReference type="SAM" id="Phobius"/>
    </source>
</evidence>
<keyword evidence="1" id="KW-0472">Membrane</keyword>
<evidence type="ECO:0000259" key="2">
    <source>
        <dbReference type="Pfam" id="PF13529"/>
    </source>
</evidence>
<dbReference type="Gene3D" id="3.90.70.10">
    <property type="entry name" value="Cysteine proteinases"/>
    <property type="match status" value="1"/>
</dbReference>
<feature type="domain" description="Peptidase C39-like" evidence="2">
    <location>
        <begin position="234"/>
        <end position="373"/>
    </location>
</feature>
<dbReference type="InterPro" id="IPR038765">
    <property type="entry name" value="Papain-like_cys_pep_sf"/>
</dbReference>
<sequence length="407" mass="46169">MRKKWSIFYGALCIIVIIVSFKYFMFVKNSNFKGEEFVSTKSKNNDELKSKRLIKLKGEDTFNKGELQDIEISKEEGEDVLTLLKEGDTYSELGTYISEEIDTEDFTNLILSWNSKTPENTYIEVLARAYVVERNKAIGKWSEYLSWGIWGSTINSSSANSKCEIAKVDTDVFVLNDKSNNVAKKLQIKVKLYSADSNNTPTISQITATFIDTVGAKEVFSKEVDEIYCENTIETPCFSQYEREESIASRICSPTSLTMVLNGMGENLMVEDVAWNCYDYMYKGFGNWTFNVAFAGSLGYESYIEYGSLEALQREILKGYPVIVSVKYTNDENNKDYPYIENSPVTTSGHLIVVCGITSDSNGQTYVVVNDPAGKNNESVRRKYKLEEFLLAWSKSNNAMYVINKKV</sequence>
<dbReference type="Proteomes" id="UP000095594">
    <property type="component" value="Unassembled WGS sequence"/>
</dbReference>